<evidence type="ECO:0000256" key="3">
    <source>
        <dbReference type="ARBA" id="ARBA00022884"/>
    </source>
</evidence>
<dbReference type="GO" id="GO:0045947">
    <property type="term" value="P:negative regulation of translational initiation"/>
    <property type="evidence" value="ECO:0007669"/>
    <property type="project" value="UniProtKB-UniRule"/>
</dbReference>
<sequence>MLVITRKPGEGFLIGDDITVRILEDNDGRIRVGIEAPKEKKIYREEVYERIRQENKHASQWQADDWRSLAQQLVKPPKKASSSGTD</sequence>
<keyword evidence="2 4" id="KW-0810">Translation regulation</keyword>
<dbReference type="Gene3D" id="2.60.40.4380">
    <property type="entry name" value="Translational regulator CsrA"/>
    <property type="match status" value="1"/>
</dbReference>
<dbReference type="HAMAP" id="MF_00167">
    <property type="entry name" value="CsrA"/>
    <property type="match status" value="1"/>
</dbReference>
<dbReference type="NCBIfam" id="NF002469">
    <property type="entry name" value="PRK01712.1"/>
    <property type="match status" value="1"/>
</dbReference>
<dbReference type="InterPro" id="IPR003751">
    <property type="entry name" value="CsrA"/>
</dbReference>
<dbReference type="GO" id="GO:0005829">
    <property type="term" value="C:cytosol"/>
    <property type="evidence" value="ECO:0007669"/>
    <property type="project" value="TreeGrafter"/>
</dbReference>
<reference evidence="5 6" key="2">
    <citation type="journal article" date="2010" name="Stand. Genomic Sci.">
        <title>Complete genome sequence of Desulfohalobium retbaense type strain (HR(100)).</title>
        <authorList>
            <person name="Spring S."/>
            <person name="Nolan M."/>
            <person name="Lapidus A."/>
            <person name="Glavina Del Rio T."/>
            <person name="Copeland A."/>
            <person name="Tice H."/>
            <person name="Cheng J.F."/>
            <person name="Lucas S."/>
            <person name="Land M."/>
            <person name="Chen F."/>
            <person name="Bruce D."/>
            <person name="Goodwin L."/>
            <person name="Pitluck S."/>
            <person name="Ivanova N."/>
            <person name="Mavromatis K."/>
            <person name="Mikhailova N."/>
            <person name="Pati A."/>
            <person name="Chen A."/>
            <person name="Palaniappan K."/>
            <person name="Hauser L."/>
            <person name="Chang Y.J."/>
            <person name="Jeffries C.D."/>
            <person name="Munk C."/>
            <person name="Kiss H."/>
            <person name="Chain P."/>
            <person name="Han C."/>
            <person name="Brettin T."/>
            <person name="Detter J.C."/>
            <person name="Schuler E."/>
            <person name="Goker M."/>
            <person name="Rohde M."/>
            <person name="Bristow J."/>
            <person name="Eisen J.A."/>
            <person name="Markowitz V."/>
            <person name="Hugenholtz P."/>
            <person name="Kyrpides N.C."/>
            <person name="Klenk H.P."/>
        </authorList>
    </citation>
    <scope>NUCLEOTIDE SEQUENCE [LARGE SCALE GENOMIC DNA]</scope>
    <source>
        <strain evidence="5 6">DSM 5692</strain>
    </source>
</reference>
<dbReference type="KEGG" id="drt:Dret_0604"/>
<comment type="similarity">
    <text evidence="4">Belongs to the CsrA/RsmA family.</text>
</comment>
<dbReference type="NCBIfam" id="TIGR00202">
    <property type="entry name" value="csrA"/>
    <property type="match status" value="1"/>
</dbReference>
<dbReference type="GO" id="GO:0048027">
    <property type="term" value="F:mRNA 5'-UTR binding"/>
    <property type="evidence" value="ECO:0007669"/>
    <property type="project" value="UniProtKB-UniRule"/>
</dbReference>
<gene>
    <name evidence="4" type="primary">csrA</name>
    <name evidence="5" type="ordered locus">Dret_0604</name>
</gene>
<keyword evidence="3 4" id="KW-0694">RNA-binding</keyword>
<protein>
    <recommendedName>
        <fullName evidence="4">Translational regulator CsrA</fullName>
    </recommendedName>
</protein>
<comment type="subcellular location">
    <subcellularLocation>
        <location evidence="4">Cytoplasm</location>
    </subcellularLocation>
</comment>
<comment type="subunit">
    <text evidence="4">Homodimer; the beta-strands of each monomer intercalate to form a hydrophobic core, while the alpha-helices form wings that extend away from the core.</text>
</comment>
<keyword evidence="4" id="KW-1005">Bacterial flagellum biogenesis</keyword>
<comment type="function">
    <text evidence="4">A translational regulator that binds mRNA to regulate translation initiation and/or mRNA stability. Usually binds in the 5'-UTR at or near the Shine-Dalgarno sequence preventing ribosome-binding, thus repressing translation. Its main target seems to be the major flagellin gene, while its function is anatagonized by FliW.</text>
</comment>
<evidence type="ECO:0000313" key="5">
    <source>
        <dbReference type="EMBL" id="ACV67901.1"/>
    </source>
</evidence>
<dbReference type="RefSeq" id="WP_015751059.1">
    <property type="nucleotide sequence ID" value="NC_013223.1"/>
</dbReference>
<evidence type="ECO:0000256" key="2">
    <source>
        <dbReference type="ARBA" id="ARBA00022845"/>
    </source>
</evidence>
<dbReference type="GO" id="GO:0006402">
    <property type="term" value="P:mRNA catabolic process"/>
    <property type="evidence" value="ECO:0007669"/>
    <property type="project" value="InterPro"/>
</dbReference>
<dbReference type="OrthoDB" id="9809061at2"/>
<keyword evidence="6" id="KW-1185">Reference proteome</keyword>
<dbReference type="InterPro" id="IPR036107">
    <property type="entry name" value="CsrA_sf"/>
</dbReference>
<dbReference type="GO" id="GO:1902208">
    <property type="term" value="P:regulation of bacterial-type flagellum assembly"/>
    <property type="evidence" value="ECO:0007669"/>
    <property type="project" value="UniProtKB-UniRule"/>
</dbReference>
<organism evidence="5 6">
    <name type="scientific">Desulfohalobium retbaense (strain ATCC 49708 / DSM 5692 / JCM 16813 / HR100)</name>
    <dbReference type="NCBI Taxonomy" id="485915"/>
    <lineage>
        <taxon>Bacteria</taxon>
        <taxon>Pseudomonadati</taxon>
        <taxon>Thermodesulfobacteriota</taxon>
        <taxon>Desulfovibrionia</taxon>
        <taxon>Desulfovibrionales</taxon>
        <taxon>Desulfohalobiaceae</taxon>
        <taxon>Desulfohalobium</taxon>
    </lineage>
</organism>
<dbReference type="Pfam" id="PF02599">
    <property type="entry name" value="CsrA"/>
    <property type="match status" value="1"/>
</dbReference>
<keyword evidence="4" id="KW-0678">Repressor</keyword>
<reference evidence="6" key="1">
    <citation type="submission" date="2009-09" db="EMBL/GenBank/DDBJ databases">
        <title>The complete chromosome of Desulfohalobium retbaense DSM 5692.</title>
        <authorList>
            <consortium name="US DOE Joint Genome Institute (JGI-PGF)"/>
            <person name="Lucas S."/>
            <person name="Copeland A."/>
            <person name="Lapidus A."/>
            <person name="Glavina del Rio T."/>
            <person name="Dalin E."/>
            <person name="Tice H."/>
            <person name="Bruce D."/>
            <person name="Goodwin L."/>
            <person name="Pitluck S."/>
            <person name="Kyrpides N."/>
            <person name="Mavromatis K."/>
            <person name="Ivanova N."/>
            <person name="Mikhailova N."/>
            <person name="Munk A.C."/>
            <person name="Brettin T."/>
            <person name="Detter J.C."/>
            <person name="Han C."/>
            <person name="Tapia R."/>
            <person name="Larimer F."/>
            <person name="Land M."/>
            <person name="Hauser L."/>
            <person name="Markowitz V."/>
            <person name="Cheng J.-F."/>
            <person name="Hugenholtz P."/>
            <person name="Woyke T."/>
            <person name="Wu D."/>
            <person name="Spring S."/>
            <person name="Klenk H.-P."/>
            <person name="Eisen J.A."/>
        </authorList>
    </citation>
    <scope>NUCLEOTIDE SEQUENCE [LARGE SCALE GENOMIC DNA]</scope>
    <source>
        <strain evidence="6">DSM 5692</strain>
    </source>
</reference>
<dbReference type="Proteomes" id="UP000001052">
    <property type="component" value="Chromosome"/>
</dbReference>
<proteinExistence type="inferred from homology"/>
<dbReference type="PANTHER" id="PTHR34984:SF1">
    <property type="entry name" value="CARBON STORAGE REGULATOR"/>
    <property type="match status" value="1"/>
</dbReference>
<name>C8WYY5_DESRD</name>
<dbReference type="HOGENOM" id="CLU_164837_0_2_7"/>
<dbReference type="GO" id="GO:0006109">
    <property type="term" value="P:regulation of carbohydrate metabolic process"/>
    <property type="evidence" value="ECO:0007669"/>
    <property type="project" value="InterPro"/>
</dbReference>
<dbReference type="GO" id="GO:0044781">
    <property type="term" value="P:bacterial-type flagellum organization"/>
    <property type="evidence" value="ECO:0007669"/>
    <property type="project" value="UniProtKB-KW"/>
</dbReference>
<dbReference type="PANTHER" id="PTHR34984">
    <property type="entry name" value="CARBON STORAGE REGULATOR"/>
    <property type="match status" value="1"/>
</dbReference>
<dbReference type="STRING" id="485915.Dret_0604"/>
<dbReference type="SUPFAM" id="SSF117130">
    <property type="entry name" value="CsrA-like"/>
    <property type="match status" value="1"/>
</dbReference>
<keyword evidence="1 4" id="KW-0963">Cytoplasm</keyword>
<evidence type="ECO:0000256" key="1">
    <source>
        <dbReference type="ARBA" id="ARBA00022490"/>
    </source>
</evidence>
<dbReference type="EMBL" id="CP001734">
    <property type="protein sequence ID" value="ACV67901.1"/>
    <property type="molecule type" value="Genomic_DNA"/>
</dbReference>
<accession>C8WYY5</accession>
<dbReference type="eggNOG" id="COG1551">
    <property type="taxonomic scope" value="Bacteria"/>
</dbReference>
<evidence type="ECO:0000313" key="6">
    <source>
        <dbReference type="Proteomes" id="UP000001052"/>
    </source>
</evidence>
<evidence type="ECO:0000256" key="4">
    <source>
        <dbReference type="HAMAP-Rule" id="MF_00167"/>
    </source>
</evidence>
<dbReference type="AlphaFoldDB" id="C8WYY5"/>